<reference evidence="2 3" key="1">
    <citation type="submission" date="2014-05" db="EMBL/GenBank/DDBJ databases">
        <title>Draft Genome Sequence of Nitratireductor basaltis Strain UMTGB225, A Marine Bacterium Isolated from Green Barrel Tunicate.</title>
        <authorList>
            <person name="Gan H.Y."/>
        </authorList>
    </citation>
    <scope>NUCLEOTIDE SEQUENCE [LARGE SCALE GENOMIC DNA]</scope>
    <source>
        <strain evidence="2 3">UMTGB225</strain>
    </source>
</reference>
<dbReference type="SUPFAM" id="SSF52833">
    <property type="entry name" value="Thioredoxin-like"/>
    <property type="match status" value="1"/>
</dbReference>
<organism evidence="2 3">
    <name type="scientific">Nitratireductor basaltis</name>
    <dbReference type="NCBI Taxonomy" id="472175"/>
    <lineage>
        <taxon>Bacteria</taxon>
        <taxon>Pseudomonadati</taxon>
        <taxon>Pseudomonadota</taxon>
        <taxon>Alphaproteobacteria</taxon>
        <taxon>Hyphomicrobiales</taxon>
        <taxon>Phyllobacteriaceae</taxon>
        <taxon>Nitratireductor</taxon>
    </lineage>
</organism>
<comment type="caution">
    <text evidence="2">The sequence shown here is derived from an EMBL/GenBank/DDBJ whole genome shotgun (WGS) entry which is preliminary data.</text>
</comment>
<dbReference type="InterPro" id="IPR036249">
    <property type="entry name" value="Thioredoxin-like_sf"/>
</dbReference>
<gene>
    <name evidence="2" type="ORF">EL18_00283</name>
</gene>
<protein>
    <submittedName>
        <fullName evidence="2">CopG protein</fullName>
    </submittedName>
</protein>
<sequence length="150" mass="15905">MKLKMLLAAIAVGAAGPALASEAVMTVFKTPNCGCCVAWVEALEEAGYSIEVQDLNDLSVIKKNAGVSDEMASCHTAVLEEDGRKYVVEGHVPLEALEKLRLERPEIRGVAVPGMPMGSLGMGNDPSARYDVLELSTKANAPVFMSIGDR</sequence>
<accession>A0A084U8I2</accession>
<dbReference type="STRING" id="472175.EL18_00283"/>
<dbReference type="eggNOG" id="COG3019">
    <property type="taxonomic scope" value="Bacteria"/>
</dbReference>
<evidence type="ECO:0000313" key="2">
    <source>
        <dbReference type="EMBL" id="KFB09268.1"/>
    </source>
</evidence>
<name>A0A084U8I2_9HYPH</name>
<proteinExistence type="predicted"/>
<dbReference type="EMBL" id="JMQM01000001">
    <property type="protein sequence ID" value="KFB09268.1"/>
    <property type="molecule type" value="Genomic_DNA"/>
</dbReference>
<keyword evidence="1" id="KW-0732">Signal</keyword>
<feature type="signal peptide" evidence="1">
    <location>
        <begin position="1"/>
        <end position="20"/>
    </location>
</feature>
<dbReference type="Pfam" id="PF04214">
    <property type="entry name" value="DUF411"/>
    <property type="match status" value="1"/>
</dbReference>
<keyword evidence="3" id="KW-1185">Reference proteome</keyword>
<dbReference type="OrthoDB" id="14727at2"/>
<evidence type="ECO:0000313" key="3">
    <source>
        <dbReference type="Proteomes" id="UP000053675"/>
    </source>
</evidence>
<evidence type="ECO:0000256" key="1">
    <source>
        <dbReference type="SAM" id="SignalP"/>
    </source>
</evidence>
<dbReference type="RefSeq" id="WP_036479021.1">
    <property type="nucleotide sequence ID" value="NZ_JMQM01000001.1"/>
</dbReference>
<dbReference type="Proteomes" id="UP000053675">
    <property type="component" value="Unassembled WGS sequence"/>
</dbReference>
<dbReference type="AlphaFoldDB" id="A0A084U8I2"/>
<dbReference type="InterPro" id="IPR007332">
    <property type="entry name" value="DUF411"/>
</dbReference>
<feature type="chain" id="PRO_5001783234" evidence="1">
    <location>
        <begin position="21"/>
        <end position="150"/>
    </location>
</feature>
<dbReference type="PATRIC" id="fig|472175.3.peg.291"/>